<gene>
    <name evidence="2" type="ORF">HYPSUDRAFT_916440</name>
</gene>
<protein>
    <submittedName>
        <fullName evidence="2">Uncharacterized protein</fullName>
    </submittedName>
</protein>
<evidence type="ECO:0000256" key="1">
    <source>
        <dbReference type="SAM" id="Phobius"/>
    </source>
</evidence>
<evidence type="ECO:0000313" key="2">
    <source>
        <dbReference type="EMBL" id="KJA18751.1"/>
    </source>
</evidence>
<evidence type="ECO:0000313" key="3">
    <source>
        <dbReference type="Proteomes" id="UP000054270"/>
    </source>
</evidence>
<name>A0A0D2NPR8_HYPSF</name>
<keyword evidence="1" id="KW-1133">Transmembrane helix</keyword>
<feature type="transmembrane region" description="Helical" evidence="1">
    <location>
        <begin position="65"/>
        <end position="85"/>
    </location>
</feature>
<dbReference type="EMBL" id="KN817585">
    <property type="protein sequence ID" value="KJA18751.1"/>
    <property type="molecule type" value="Genomic_DNA"/>
</dbReference>
<keyword evidence="3" id="KW-1185">Reference proteome</keyword>
<keyword evidence="1" id="KW-0472">Membrane</keyword>
<reference evidence="3" key="1">
    <citation type="submission" date="2014-04" db="EMBL/GenBank/DDBJ databases">
        <title>Evolutionary Origins and Diversification of the Mycorrhizal Mutualists.</title>
        <authorList>
            <consortium name="DOE Joint Genome Institute"/>
            <consortium name="Mycorrhizal Genomics Consortium"/>
            <person name="Kohler A."/>
            <person name="Kuo A."/>
            <person name="Nagy L.G."/>
            <person name="Floudas D."/>
            <person name="Copeland A."/>
            <person name="Barry K.W."/>
            <person name="Cichocki N."/>
            <person name="Veneault-Fourrey C."/>
            <person name="LaButti K."/>
            <person name="Lindquist E.A."/>
            <person name="Lipzen A."/>
            <person name="Lundell T."/>
            <person name="Morin E."/>
            <person name="Murat C."/>
            <person name="Riley R."/>
            <person name="Ohm R."/>
            <person name="Sun H."/>
            <person name="Tunlid A."/>
            <person name="Henrissat B."/>
            <person name="Grigoriev I.V."/>
            <person name="Hibbett D.S."/>
            <person name="Martin F."/>
        </authorList>
    </citation>
    <scope>NUCLEOTIDE SEQUENCE [LARGE SCALE GENOMIC DNA]</scope>
    <source>
        <strain evidence="3">FD-334 SS-4</strain>
    </source>
</reference>
<keyword evidence="1" id="KW-0812">Transmembrane</keyword>
<dbReference type="AlphaFoldDB" id="A0A0D2NPR8"/>
<proteinExistence type="predicted"/>
<organism evidence="2 3">
    <name type="scientific">Hypholoma sublateritium (strain FD-334 SS-4)</name>
    <dbReference type="NCBI Taxonomy" id="945553"/>
    <lineage>
        <taxon>Eukaryota</taxon>
        <taxon>Fungi</taxon>
        <taxon>Dikarya</taxon>
        <taxon>Basidiomycota</taxon>
        <taxon>Agaricomycotina</taxon>
        <taxon>Agaricomycetes</taxon>
        <taxon>Agaricomycetidae</taxon>
        <taxon>Agaricales</taxon>
        <taxon>Agaricineae</taxon>
        <taxon>Strophariaceae</taxon>
        <taxon>Hypholoma</taxon>
    </lineage>
</organism>
<sequence>MQMNEPFCRPFGNRRLMHCINTTFTPAHPPDGDSATGKLTTLHPDRETPAWESCGRIVGKERADFYEFVACNVVFALIALGVLFFRSRRMQLNQARQLAARIGLIRGDIGRVIRP</sequence>
<dbReference type="OrthoDB" id="2525787at2759"/>
<accession>A0A0D2NPR8</accession>
<dbReference type="Proteomes" id="UP000054270">
    <property type="component" value="Unassembled WGS sequence"/>
</dbReference>